<dbReference type="EMBL" id="CP034671">
    <property type="protein sequence ID" value="QFZ93175.2"/>
    <property type="molecule type" value="Genomic_DNA"/>
</dbReference>
<evidence type="ECO:0000256" key="8">
    <source>
        <dbReference type="ARBA" id="ARBA00023239"/>
    </source>
</evidence>
<dbReference type="InterPro" id="IPR058240">
    <property type="entry name" value="rSAM_sf"/>
</dbReference>
<dbReference type="InterPro" id="IPR013785">
    <property type="entry name" value="Aldolase_TIM"/>
</dbReference>
<comment type="pathway">
    <text evidence="1 10">Cofactor biosynthesis; coenzyme F0 biosynthesis.</text>
</comment>
<keyword evidence="4 10" id="KW-0949">S-adenosyl-L-methionine</keyword>
<name>A0AAT9K0F6_SYNEL</name>
<comment type="subunit">
    <text evidence="10">The FO synthase complex consists of two subunits, CofG and CofH.</text>
</comment>
<dbReference type="Pfam" id="PF04055">
    <property type="entry name" value="Radical_SAM"/>
    <property type="match status" value="1"/>
</dbReference>
<evidence type="ECO:0000256" key="4">
    <source>
        <dbReference type="ARBA" id="ARBA00022691"/>
    </source>
</evidence>
<dbReference type="InterPro" id="IPR006638">
    <property type="entry name" value="Elp3/MiaA/NifB-like_rSAM"/>
</dbReference>
<dbReference type="EC" id="4.3.1.32" evidence="2 10"/>
<evidence type="ECO:0000313" key="12">
    <source>
        <dbReference type="EMBL" id="QFZ93175.2"/>
    </source>
</evidence>
<feature type="domain" description="Radical SAM core" evidence="11">
    <location>
        <begin position="18"/>
        <end position="240"/>
    </location>
</feature>
<feature type="binding site" evidence="10">
    <location>
        <position position="39"/>
    </location>
    <ligand>
        <name>[4Fe-4S] cluster</name>
        <dbReference type="ChEBI" id="CHEBI:49883"/>
        <note>4Fe-4S-S-AdoMet</note>
    </ligand>
</feature>
<dbReference type="PROSITE" id="PS51918">
    <property type="entry name" value="RADICAL_SAM"/>
    <property type="match status" value="1"/>
</dbReference>
<dbReference type="AlphaFoldDB" id="A0AAT9K0F6"/>
<evidence type="ECO:0000256" key="1">
    <source>
        <dbReference type="ARBA" id="ARBA00004712"/>
    </source>
</evidence>
<evidence type="ECO:0000256" key="10">
    <source>
        <dbReference type="HAMAP-Rule" id="MF_01611"/>
    </source>
</evidence>
<proteinExistence type="inferred from homology"/>
<evidence type="ECO:0000256" key="5">
    <source>
        <dbReference type="ARBA" id="ARBA00022723"/>
    </source>
</evidence>
<dbReference type="HAMAP" id="MF_01611">
    <property type="entry name" value="FO_synth_sub1"/>
    <property type="match status" value="1"/>
</dbReference>
<evidence type="ECO:0000256" key="7">
    <source>
        <dbReference type="ARBA" id="ARBA00023014"/>
    </source>
</evidence>
<feature type="binding site" evidence="10">
    <location>
        <position position="36"/>
    </location>
    <ligand>
        <name>[4Fe-4S] cluster</name>
        <dbReference type="ChEBI" id="CHEBI:49883"/>
        <note>4Fe-4S-S-AdoMet</note>
    </ligand>
</feature>
<dbReference type="SUPFAM" id="SSF102114">
    <property type="entry name" value="Radical SAM enzymes"/>
    <property type="match status" value="1"/>
</dbReference>
<evidence type="ECO:0000256" key="3">
    <source>
        <dbReference type="ARBA" id="ARBA00022485"/>
    </source>
</evidence>
<dbReference type="NCBIfam" id="NF004884">
    <property type="entry name" value="PRK06245.1"/>
    <property type="match status" value="1"/>
</dbReference>
<dbReference type="Gene3D" id="3.20.20.70">
    <property type="entry name" value="Aldolase class I"/>
    <property type="match status" value="1"/>
</dbReference>
<comment type="catalytic activity">
    <reaction evidence="9 10">
        <text>5-amino-5-(4-hydroxybenzyl)-6-(D-ribitylimino)-5,6-dihydrouracil + S-adenosyl-L-methionine = 7,8-didemethyl-8-hydroxy-5-deazariboflavin + 5'-deoxyadenosine + L-methionine + NH4(+) + H(+)</text>
        <dbReference type="Rhea" id="RHEA:55204"/>
        <dbReference type="ChEBI" id="CHEBI:15378"/>
        <dbReference type="ChEBI" id="CHEBI:17319"/>
        <dbReference type="ChEBI" id="CHEBI:28938"/>
        <dbReference type="ChEBI" id="CHEBI:57844"/>
        <dbReference type="ChEBI" id="CHEBI:59789"/>
        <dbReference type="ChEBI" id="CHEBI:59904"/>
        <dbReference type="ChEBI" id="CHEBI:85936"/>
        <dbReference type="EC" id="4.3.1.32"/>
    </reaction>
</comment>
<keyword evidence="8 10" id="KW-0456">Lyase</keyword>
<sequence>MKHFSDRILRSPQQSAVITYSQAYTLVPTYECFNRCTYCNFRKEPGQDKWLSLEDAKQRLLEQRDRGICEVLLLSGEVHPHSPRRAAWLQHLIDLAELALELGFLPHTNAGPLSREEMTALQKVNVSLGLMLEQLTPRLQQTVHRLAPSKVPQLRLQQLEQAGELGIPFTTGLLLGIGETADDRLETLEAIAACHHRWGHIQEVILQPQMPGSQQTVVLPGFPVEDLIEWVAIARQILPASITIQVPPNLLNNPGHLTACLAAGARDLGGIVPRDEVNPDYEHLDLAELHLVLAQQGWQLQPRLPVYPAWIDRLPNHLQETVAPWLDRQNCPNAIAERCPVERSP</sequence>
<gene>
    <name evidence="10 12" type="primary">cofG</name>
    <name evidence="12" type="ORF">EKO22_13445</name>
</gene>
<dbReference type="SMART" id="SM00729">
    <property type="entry name" value="Elp3"/>
    <property type="match status" value="1"/>
</dbReference>
<keyword evidence="6 10" id="KW-0408">Iron</keyword>
<keyword evidence="5 10" id="KW-0479">Metal-binding</keyword>
<feature type="binding site" evidence="10">
    <location>
        <position position="32"/>
    </location>
    <ligand>
        <name>[4Fe-4S] cluster</name>
        <dbReference type="ChEBI" id="CHEBI:49883"/>
        <note>4Fe-4S-S-AdoMet</note>
    </ligand>
</feature>
<dbReference type="InterPro" id="IPR034405">
    <property type="entry name" value="F420"/>
</dbReference>
<dbReference type="SFLD" id="SFLDG01064">
    <property type="entry name" value="F420__menaquinone_cofactor_bio"/>
    <property type="match status" value="1"/>
</dbReference>
<dbReference type="PANTHER" id="PTHR43076">
    <property type="entry name" value="FO SYNTHASE (COFH)"/>
    <property type="match status" value="1"/>
</dbReference>
<dbReference type="SFLD" id="SFLDF00294">
    <property type="entry name" value="7_8-didemethyl-8-hydroxy-5-dea"/>
    <property type="match status" value="1"/>
</dbReference>
<keyword evidence="7 10" id="KW-0411">Iron-sulfur</keyword>
<dbReference type="GO" id="GO:0051539">
    <property type="term" value="F:4 iron, 4 sulfur cluster binding"/>
    <property type="evidence" value="ECO:0007669"/>
    <property type="project" value="UniProtKB-KW"/>
</dbReference>
<dbReference type="GO" id="GO:0005506">
    <property type="term" value="F:iron ion binding"/>
    <property type="evidence" value="ECO:0007669"/>
    <property type="project" value="UniProtKB-UniRule"/>
</dbReference>
<comment type="cofactor">
    <cofactor evidence="10">
        <name>[4Fe-4S] cluster</name>
        <dbReference type="ChEBI" id="CHEBI:49883"/>
    </cofactor>
    <text evidence="10">Binds 1 [4Fe-4S] cluster. The cluster is coordinated with 3 cysteines and an exchangeable S-adenosyl-L-methionine.</text>
</comment>
<dbReference type="NCBIfam" id="TIGR03550">
    <property type="entry name" value="F420_cofG"/>
    <property type="match status" value="1"/>
</dbReference>
<keyword evidence="3 10" id="KW-0004">4Fe-4S</keyword>
<dbReference type="InterPro" id="IPR019939">
    <property type="entry name" value="CofG_family"/>
</dbReference>
<dbReference type="PANTHER" id="PTHR43076:SF15">
    <property type="entry name" value="7,8-DIDEMETHYL-8-HYDROXY-5-DEAZARIBOFLAVIN SYNTHASE"/>
    <property type="match status" value="1"/>
</dbReference>
<evidence type="ECO:0000259" key="11">
    <source>
        <dbReference type="PROSITE" id="PS51918"/>
    </source>
</evidence>
<dbReference type="RefSeq" id="WP_208677905.1">
    <property type="nucleotide sequence ID" value="NZ_CP034671.2"/>
</dbReference>
<evidence type="ECO:0000256" key="9">
    <source>
        <dbReference type="ARBA" id="ARBA00048974"/>
    </source>
</evidence>
<dbReference type="SFLD" id="SFLDG01388">
    <property type="entry name" value="7_8-didemethyl-8-hydroxy-5-dea"/>
    <property type="match status" value="1"/>
</dbReference>
<comment type="similarity">
    <text evidence="10">Belongs to the radical SAM superfamily. CofG family.</text>
</comment>
<reference evidence="12" key="1">
    <citation type="submission" date="2024-01" db="EMBL/GenBank/DDBJ databases">
        <title>Synechococcus elongatus PCC 11802, a close yet different native of Synechococcus elongatus PCC 11801.</title>
        <authorList>
            <person name="Jaiswal D."/>
            <person name="Sengupta A."/>
            <person name="Sengupta S."/>
            <person name="Pakrasi H.B."/>
            <person name="Wangikar P."/>
        </authorList>
    </citation>
    <scope>NUCLEOTIDE SEQUENCE</scope>
    <source>
        <strain evidence="12">PCC 11802</strain>
    </source>
</reference>
<organism evidence="12">
    <name type="scientific">Synechococcus elongatus PCC 11802</name>
    <dbReference type="NCBI Taxonomy" id="2283154"/>
    <lineage>
        <taxon>Bacteria</taxon>
        <taxon>Bacillati</taxon>
        <taxon>Cyanobacteriota</taxon>
        <taxon>Cyanophyceae</taxon>
        <taxon>Synechococcales</taxon>
        <taxon>Synechococcaceae</taxon>
        <taxon>Synechococcus</taxon>
    </lineage>
</organism>
<dbReference type="CDD" id="cd01335">
    <property type="entry name" value="Radical_SAM"/>
    <property type="match status" value="1"/>
</dbReference>
<dbReference type="InterPro" id="IPR007197">
    <property type="entry name" value="rSAM"/>
</dbReference>
<evidence type="ECO:0000256" key="6">
    <source>
        <dbReference type="ARBA" id="ARBA00023004"/>
    </source>
</evidence>
<accession>A0AAT9K0F6</accession>
<evidence type="ECO:0000256" key="2">
    <source>
        <dbReference type="ARBA" id="ARBA00012126"/>
    </source>
</evidence>
<dbReference type="GO" id="GO:0044689">
    <property type="term" value="F:7,8-didemethyl-8-hydroxy-5-deazariboflavin synthase activity"/>
    <property type="evidence" value="ECO:0007669"/>
    <property type="project" value="UniProtKB-EC"/>
</dbReference>
<protein>
    <recommendedName>
        <fullName evidence="2 10">7,8-didemethyl-8-hydroxy-5-deazariboflavin synthase</fullName>
        <ecNumber evidence="2 10">4.3.1.32</ecNumber>
    </recommendedName>
    <alternativeName>
        <fullName evidence="10">FO synthase subunit 1</fullName>
    </alternativeName>
</protein>
<comment type="function">
    <text evidence="10">Catalyzes the radical-mediated synthesis of 7,8-didemethyl-8-hydroxy-5-deazariboflavin (FO) from 5-amino-5-(4-hydroxybenzyl)-6-(D-ribitylimino)-5,6-dihydrouracil.</text>
</comment>
<dbReference type="SFLD" id="SFLDS00029">
    <property type="entry name" value="Radical_SAM"/>
    <property type="match status" value="1"/>
</dbReference>
<dbReference type="GO" id="GO:0016765">
    <property type="term" value="F:transferase activity, transferring alkyl or aryl (other than methyl) groups"/>
    <property type="evidence" value="ECO:0007669"/>
    <property type="project" value="InterPro"/>
</dbReference>